<protein>
    <recommendedName>
        <fullName evidence="4">PEP-CTERM protein-sorting domain-containing protein</fullName>
    </recommendedName>
</protein>
<dbReference type="Proteomes" id="UP000324233">
    <property type="component" value="Chromosome"/>
</dbReference>
<sequence precursor="true">MNATHRIVGMLVTLSALLDAAAARADAVKPWAGASASTTVFKQASSQSGATATASGAGDTDVSYIGYDRATYYNITVHGSASASATGRADGLLEVGGHYNAGNPGSMTGSAGPIGPLSATAGWDGDRVIVTPPAGGAMPGSVRLNFSLAFQGPPGYQDAVWQYGSLQVDANGRSIAIRPTGWIYGPPENRVTGEFDSLTASKSAADQYVGTFHIDLALNPSGVSDPFHLSLSSLPNVGLMRNGGYYSDQWASLALTGVTLPDGSPLAAAGYGVSFASGLLVDPSPVPEPASLACWALVALGASRVIRSGRREPGPRAE</sequence>
<dbReference type="KEGG" id="agv:OJF2_00460"/>
<evidence type="ECO:0000256" key="1">
    <source>
        <dbReference type="SAM" id="SignalP"/>
    </source>
</evidence>
<feature type="signal peptide" evidence="1">
    <location>
        <begin position="1"/>
        <end position="25"/>
    </location>
</feature>
<keyword evidence="3" id="KW-1185">Reference proteome</keyword>
<gene>
    <name evidence="2" type="ORF">OJF2_00460</name>
</gene>
<evidence type="ECO:0000313" key="3">
    <source>
        <dbReference type="Proteomes" id="UP000324233"/>
    </source>
</evidence>
<reference evidence="2 3" key="1">
    <citation type="submission" date="2019-08" db="EMBL/GenBank/DDBJ databases">
        <title>Deep-cultivation of Planctomycetes and their phenomic and genomic characterization uncovers novel biology.</title>
        <authorList>
            <person name="Wiegand S."/>
            <person name="Jogler M."/>
            <person name="Boedeker C."/>
            <person name="Pinto D."/>
            <person name="Vollmers J."/>
            <person name="Rivas-Marin E."/>
            <person name="Kohn T."/>
            <person name="Peeters S.H."/>
            <person name="Heuer A."/>
            <person name="Rast P."/>
            <person name="Oberbeckmann S."/>
            <person name="Bunk B."/>
            <person name="Jeske O."/>
            <person name="Meyerdierks A."/>
            <person name="Storesund J.E."/>
            <person name="Kallscheuer N."/>
            <person name="Luecker S."/>
            <person name="Lage O.M."/>
            <person name="Pohl T."/>
            <person name="Merkel B.J."/>
            <person name="Hornburger P."/>
            <person name="Mueller R.-W."/>
            <person name="Bruemmer F."/>
            <person name="Labrenz M."/>
            <person name="Spormann A.M."/>
            <person name="Op den Camp H."/>
            <person name="Overmann J."/>
            <person name="Amann R."/>
            <person name="Jetten M.S.M."/>
            <person name="Mascher T."/>
            <person name="Medema M.H."/>
            <person name="Devos D.P."/>
            <person name="Kaster A.-K."/>
            <person name="Ovreas L."/>
            <person name="Rohde M."/>
            <person name="Galperin M.Y."/>
            <person name="Jogler C."/>
        </authorList>
    </citation>
    <scope>NUCLEOTIDE SEQUENCE [LARGE SCALE GENOMIC DNA]</scope>
    <source>
        <strain evidence="2 3">OJF2</strain>
    </source>
</reference>
<accession>A0A5B9VUY0</accession>
<dbReference type="OrthoDB" id="9882664at2"/>
<dbReference type="RefSeq" id="WP_148590171.1">
    <property type="nucleotide sequence ID" value="NZ_CP042997.1"/>
</dbReference>
<dbReference type="AlphaFoldDB" id="A0A5B9VUY0"/>
<proteinExistence type="predicted"/>
<evidence type="ECO:0000313" key="2">
    <source>
        <dbReference type="EMBL" id="QEH31581.1"/>
    </source>
</evidence>
<name>A0A5B9VUY0_9BACT</name>
<dbReference type="EMBL" id="CP042997">
    <property type="protein sequence ID" value="QEH31581.1"/>
    <property type="molecule type" value="Genomic_DNA"/>
</dbReference>
<keyword evidence="1" id="KW-0732">Signal</keyword>
<feature type="chain" id="PRO_5022694456" description="PEP-CTERM protein-sorting domain-containing protein" evidence="1">
    <location>
        <begin position="26"/>
        <end position="318"/>
    </location>
</feature>
<evidence type="ECO:0008006" key="4">
    <source>
        <dbReference type="Google" id="ProtNLM"/>
    </source>
</evidence>
<organism evidence="2 3">
    <name type="scientific">Aquisphaera giovannonii</name>
    <dbReference type="NCBI Taxonomy" id="406548"/>
    <lineage>
        <taxon>Bacteria</taxon>
        <taxon>Pseudomonadati</taxon>
        <taxon>Planctomycetota</taxon>
        <taxon>Planctomycetia</taxon>
        <taxon>Isosphaerales</taxon>
        <taxon>Isosphaeraceae</taxon>
        <taxon>Aquisphaera</taxon>
    </lineage>
</organism>